<keyword evidence="3" id="KW-0808">Transferase</keyword>
<keyword evidence="7" id="KW-1185">Reference proteome</keyword>
<dbReference type="InterPro" id="IPR010941">
    <property type="entry name" value="PhaC_N"/>
</dbReference>
<evidence type="ECO:0000256" key="1">
    <source>
        <dbReference type="ARBA" id="ARBA00004496"/>
    </source>
</evidence>
<evidence type="ECO:0000313" key="7">
    <source>
        <dbReference type="Proteomes" id="UP000190064"/>
    </source>
</evidence>
<dbReference type="Pfam" id="PF07167">
    <property type="entry name" value="PhaC_N"/>
    <property type="match status" value="1"/>
</dbReference>
<organism evidence="6 7">
    <name type="scientific">Oceanospirillum linum</name>
    <dbReference type="NCBI Taxonomy" id="966"/>
    <lineage>
        <taxon>Bacteria</taxon>
        <taxon>Pseudomonadati</taxon>
        <taxon>Pseudomonadota</taxon>
        <taxon>Gammaproteobacteria</taxon>
        <taxon>Oceanospirillales</taxon>
        <taxon>Oceanospirillaceae</taxon>
        <taxon>Oceanospirillum</taxon>
    </lineage>
</organism>
<keyword evidence="4" id="KW-0012">Acyltransferase</keyword>
<evidence type="ECO:0000259" key="5">
    <source>
        <dbReference type="Pfam" id="PF07167"/>
    </source>
</evidence>
<dbReference type="PANTHER" id="PTHR36837:SF5">
    <property type="entry name" value="POLY-3-HYDROXYBUTYRATE SYNTHASE"/>
    <property type="match status" value="1"/>
</dbReference>
<dbReference type="GO" id="GO:0005737">
    <property type="term" value="C:cytoplasm"/>
    <property type="evidence" value="ECO:0007669"/>
    <property type="project" value="UniProtKB-SubCell"/>
</dbReference>
<dbReference type="InterPro" id="IPR029058">
    <property type="entry name" value="AB_hydrolase_fold"/>
</dbReference>
<dbReference type="AlphaFoldDB" id="A0A1T1HGR0"/>
<accession>A0A1T1HGR0</accession>
<dbReference type="NCBIfam" id="TIGR01838">
    <property type="entry name" value="PHA_synth_I"/>
    <property type="match status" value="1"/>
</dbReference>
<proteinExistence type="predicted"/>
<dbReference type="Proteomes" id="UP000190064">
    <property type="component" value="Unassembled WGS sequence"/>
</dbReference>
<comment type="caution">
    <text evidence="6">The sequence shown here is derived from an EMBL/GenBank/DDBJ whole genome shotgun (WGS) entry which is preliminary data.</text>
</comment>
<evidence type="ECO:0000256" key="3">
    <source>
        <dbReference type="ARBA" id="ARBA00022679"/>
    </source>
</evidence>
<dbReference type="PANTHER" id="PTHR36837">
    <property type="entry name" value="POLY(3-HYDROXYALKANOATE) POLYMERASE SUBUNIT PHAC"/>
    <property type="match status" value="1"/>
</dbReference>
<evidence type="ECO:0000313" key="6">
    <source>
        <dbReference type="EMBL" id="OOV88917.1"/>
    </source>
</evidence>
<dbReference type="STRING" id="966.BTA35_0201965"/>
<comment type="subcellular location">
    <subcellularLocation>
        <location evidence="1">Cytoplasm</location>
    </subcellularLocation>
</comment>
<dbReference type="SUPFAM" id="SSF53474">
    <property type="entry name" value="alpha/beta-Hydrolases"/>
    <property type="match status" value="1"/>
</dbReference>
<dbReference type="GO" id="GO:0042619">
    <property type="term" value="P:poly-hydroxybutyrate biosynthetic process"/>
    <property type="evidence" value="ECO:0007669"/>
    <property type="project" value="InterPro"/>
</dbReference>
<dbReference type="InterPro" id="IPR051321">
    <property type="entry name" value="PHA/PHB_synthase"/>
</dbReference>
<evidence type="ECO:0000256" key="2">
    <source>
        <dbReference type="ARBA" id="ARBA00022490"/>
    </source>
</evidence>
<protein>
    <submittedName>
        <fullName evidence="6">Class I poly(R)-hydroxyalkanoic acid synthase</fullName>
    </submittedName>
</protein>
<dbReference type="InterPro" id="IPR010963">
    <property type="entry name" value="PHA_synth_I"/>
</dbReference>
<dbReference type="EMBL" id="MTSD02000001">
    <property type="protein sequence ID" value="OOV88917.1"/>
    <property type="molecule type" value="Genomic_DNA"/>
</dbReference>
<name>A0A1T1HGR0_OCELI</name>
<dbReference type="Gene3D" id="3.40.50.1820">
    <property type="entry name" value="alpha/beta hydrolase"/>
    <property type="match status" value="1"/>
</dbReference>
<reference evidence="6" key="1">
    <citation type="submission" date="2017-02" db="EMBL/GenBank/DDBJ databases">
        <title>Draft Genome Sequence of the Salt Water Bacterium Oceanospirillum linum ATCC 11336.</title>
        <authorList>
            <person name="Trachtenberg A.M."/>
            <person name="Carney J.G."/>
            <person name="Linnane J.D."/>
            <person name="Rheaume B.A."/>
            <person name="Pitts N.L."/>
            <person name="Mykles D.L."/>
            <person name="Maclea K.S."/>
        </authorList>
    </citation>
    <scope>NUCLEOTIDE SEQUENCE [LARGE SCALE GENOMIC DNA]</scope>
    <source>
        <strain evidence="6">ATCC 11336</strain>
    </source>
</reference>
<sequence>MYDPAELADFISNANSQYQKLIEQLMSRQGMSDPSLSILFDVSESFQKMSEQLAINPMVIYEEQMNLWKSQIQLWQNTARQMMGEAVDPIVEPAKDDRRFNDSEWAENALFDFIKQSYLLFARSIFNTVHNIEGLSPHASQTIDFHTRQFVNAMSPSNFVATNPEVIRRTFETKGRNLIQGMEQLIEDLKSSRDGLNVAMTDRSAFKPGENVASTPGEVVYQNDLMQLIQYKPSTEKVFKTPLLIVPPWINKYYILDLRSSNSLVKWLVDQGHTVFIISWVNPGPSLRDKSFENYMLEGPLEAIDAIEQATGEKEVNVISYCIGGTLTASTLAYMAAKNDKRVKSATYMATLQDFTDPGEIGVFINEATLAGIERQLDRDGYLDGRAMAFSFNLLRENDLFWSFFINNYLKGERPAAFDLLYWNTDSTNMPAAMHKFYLRNMYLENNLVKPGGITLNETPIDLSKIKTPVYFVSTIQDHIAKWTSTYKGAQIHSGPVKFVLSGSGHIAGIVNPPTKEKYGYWTNDKLADTPDAWFAGAEKHPGSWWPNWQEWSTSNKYADPKTMVAAREPGAGKLNVIEAAPGSYATMRIVDVLKADAATNAD</sequence>
<dbReference type="GO" id="GO:0016746">
    <property type="term" value="F:acyltransferase activity"/>
    <property type="evidence" value="ECO:0007669"/>
    <property type="project" value="UniProtKB-KW"/>
</dbReference>
<feature type="domain" description="Poly-beta-hydroxybutyrate polymerase N-terminal" evidence="5">
    <location>
        <begin position="96"/>
        <end position="268"/>
    </location>
</feature>
<keyword evidence="2" id="KW-0963">Cytoplasm</keyword>
<evidence type="ECO:0000256" key="4">
    <source>
        <dbReference type="ARBA" id="ARBA00023315"/>
    </source>
</evidence>
<gene>
    <name evidence="6" type="ORF">BTA35_0201965</name>
</gene>